<dbReference type="GO" id="GO:0000049">
    <property type="term" value="F:tRNA binding"/>
    <property type="evidence" value="ECO:0007669"/>
    <property type="project" value="UniProtKB-UniRule"/>
</dbReference>
<comment type="function">
    <text evidence="2">An aminoacyl-tRNA editing enzyme that deacylates mischarged D-aminoacyl-tRNAs. Also deacylates mischarged glycyl-tRNA(Ala), protecting cells against glycine mischarging by AlaRS. Acts via tRNA-based rather than protein-based catalysis; rejects L-amino acids rather than detecting D-amino acids in the active site. By recycling D-aminoacyl-tRNA to D-amino acids and free tRNA molecules, this enzyme counteracts the toxicity associated with the formation of D-aminoacyl-tRNA entities in vivo and helps enforce protein L-homochirality.</text>
</comment>
<comment type="domain">
    <text evidence="2">A Gly-cisPro motif from one monomer fits into the active site of the other monomer to allow specific chiral rejection of L-amino acids.</text>
</comment>
<dbReference type="GO" id="GO:0051500">
    <property type="term" value="F:D-tyrosyl-tRNA(Tyr) deacylase activity"/>
    <property type="evidence" value="ECO:0007669"/>
    <property type="project" value="TreeGrafter"/>
</dbReference>
<dbReference type="PANTHER" id="PTHR10472">
    <property type="entry name" value="D-TYROSYL-TRNA TYR DEACYLASE"/>
    <property type="match status" value="1"/>
</dbReference>
<keyword evidence="2" id="KW-0963">Cytoplasm</keyword>
<evidence type="ECO:0000313" key="4">
    <source>
        <dbReference type="Proteomes" id="UP000461162"/>
    </source>
</evidence>
<name>A0A7K1KMD0_9BACT</name>
<evidence type="ECO:0000256" key="1">
    <source>
        <dbReference type="ARBA" id="ARBA00009673"/>
    </source>
</evidence>
<reference evidence="3 4" key="1">
    <citation type="submission" date="2019-11" db="EMBL/GenBank/DDBJ databases">
        <title>Pseudodesulfovibrio alkaliphilus, sp. nov., an alkaliphilic sulfate-reducing bacteria from mud volcano of Taman peninsula, Russia.</title>
        <authorList>
            <person name="Frolova A."/>
            <person name="Merkel A.Y."/>
            <person name="Slobodkin A.I."/>
        </authorList>
    </citation>
    <scope>NUCLEOTIDE SEQUENCE [LARGE SCALE GENOMIC DNA]</scope>
    <source>
        <strain evidence="3 4">F-1</strain>
    </source>
</reference>
<organism evidence="3 4">
    <name type="scientific">Pseudodesulfovibrio alkaliphilus</name>
    <dbReference type="NCBI Taxonomy" id="2661613"/>
    <lineage>
        <taxon>Bacteria</taxon>
        <taxon>Pseudomonadati</taxon>
        <taxon>Thermodesulfobacteriota</taxon>
        <taxon>Desulfovibrionia</taxon>
        <taxon>Desulfovibrionales</taxon>
        <taxon>Desulfovibrionaceae</taxon>
    </lineage>
</organism>
<dbReference type="Proteomes" id="UP000461162">
    <property type="component" value="Unassembled WGS sequence"/>
</dbReference>
<dbReference type="NCBIfam" id="TIGR00256">
    <property type="entry name" value="D-aminoacyl-tRNA deacylase"/>
    <property type="match status" value="1"/>
</dbReference>
<dbReference type="PANTHER" id="PTHR10472:SF5">
    <property type="entry name" value="D-AMINOACYL-TRNA DEACYLASE 1"/>
    <property type="match status" value="1"/>
</dbReference>
<comment type="catalytic activity">
    <reaction evidence="2">
        <text>a D-aminoacyl-tRNA + H2O = a tRNA + a D-alpha-amino acid + H(+)</text>
        <dbReference type="Rhea" id="RHEA:13953"/>
        <dbReference type="Rhea" id="RHEA-COMP:10123"/>
        <dbReference type="Rhea" id="RHEA-COMP:10124"/>
        <dbReference type="ChEBI" id="CHEBI:15377"/>
        <dbReference type="ChEBI" id="CHEBI:15378"/>
        <dbReference type="ChEBI" id="CHEBI:59871"/>
        <dbReference type="ChEBI" id="CHEBI:78442"/>
        <dbReference type="ChEBI" id="CHEBI:79333"/>
        <dbReference type="EC" id="3.1.1.96"/>
    </reaction>
</comment>
<dbReference type="GO" id="GO:0106026">
    <property type="term" value="F:Gly-tRNA(Ala) deacylase activity"/>
    <property type="evidence" value="ECO:0007669"/>
    <property type="project" value="UniProtKB-UniRule"/>
</dbReference>
<dbReference type="GO" id="GO:0019478">
    <property type="term" value="P:D-amino acid catabolic process"/>
    <property type="evidence" value="ECO:0007669"/>
    <property type="project" value="UniProtKB-UniRule"/>
</dbReference>
<gene>
    <name evidence="2" type="primary">dtd</name>
    <name evidence="3" type="ORF">GKC30_05550</name>
</gene>
<evidence type="ECO:0000256" key="2">
    <source>
        <dbReference type="HAMAP-Rule" id="MF_00518"/>
    </source>
</evidence>
<dbReference type="Pfam" id="PF02580">
    <property type="entry name" value="Tyr_Deacylase"/>
    <property type="match status" value="1"/>
</dbReference>
<sequence>MRLILQRVTEASVRVDGALVGEIATGLAALVGFGREDESLPGSPVWNKLLDKLIGLRVFPDDQGRFNRSLADIQGGLLLVPQFTLYADCRKGRRPSFTDACPPGIAAALFDRLAADARTCAPGPVACGVFGADMRLALTNWGPVTITLDSDML</sequence>
<comment type="catalytic activity">
    <reaction evidence="2">
        <text>glycyl-tRNA(Ala) + H2O = tRNA(Ala) + glycine + H(+)</text>
        <dbReference type="Rhea" id="RHEA:53744"/>
        <dbReference type="Rhea" id="RHEA-COMP:9657"/>
        <dbReference type="Rhea" id="RHEA-COMP:13640"/>
        <dbReference type="ChEBI" id="CHEBI:15377"/>
        <dbReference type="ChEBI" id="CHEBI:15378"/>
        <dbReference type="ChEBI" id="CHEBI:57305"/>
        <dbReference type="ChEBI" id="CHEBI:78442"/>
        <dbReference type="ChEBI" id="CHEBI:78522"/>
    </reaction>
</comment>
<dbReference type="SUPFAM" id="SSF69500">
    <property type="entry name" value="DTD-like"/>
    <property type="match status" value="1"/>
</dbReference>
<dbReference type="GO" id="GO:0005737">
    <property type="term" value="C:cytoplasm"/>
    <property type="evidence" value="ECO:0007669"/>
    <property type="project" value="UniProtKB-SubCell"/>
</dbReference>
<accession>A0A7K1KMD0</accession>
<keyword evidence="2 3" id="KW-0378">Hydrolase</keyword>
<comment type="similarity">
    <text evidence="1 2">Belongs to the DTD family.</text>
</comment>
<dbReference type="Gene3D" id="3.50.80.10">
    <property type="entry name" value="D-tyrosyl-tRNA(Tyr) deacylase"/>
    <property type="match status" value="1"/>
</dbReference>
<dbReference type="EMBL" id="WODC01000003">
    <property type="protein sequence ID" value="MUM77091.1"/>
    <property type="molecule type" value="Genomic_DNA"/>
</dbReference>
<dbReference type="EC" id="3.1.1.96" evidence="2"/>
<dbReference type="EC" id="3.1.1.-" evidence="2"/>
<dbReference type="GO" id="GO:0043908">
    <property type="term" value="F:Ser(Gly)-tRNA(Ala) hydrolase activity"/>
    <property type="evidence" value="ECO:0007669"/>
    <property type="project" value="UniProtKB-UniRule"/>
</dbReference>
<proteinExistence type="inferred from homology"/>
<evidence type="ECO:0000313" key="3">
    <source>
        <dbReference type="EMBL" id="MUM77091.1"/>
    </source>
</evidence>
<feature type="short sequence motif" description="Gly-cisPro motif, important for rejection of L-amino acids" evidence="2">
    <location>
        <begin position="142"/>
        <end position="143"/>
    </location>
</feature>
<comment type="subunit">
    <text evidence="2">Homodimer.</text>
</comment>
<dbReference type="HAMAP" id="MF_00518">
    <property type="entry name" value="Deacylase_Dtd"/>
    <property type="match status" value="1"/>
</dbReference>
<keyword evidence="2" id="KW-0820">tRNA-binding</keyword>
<keyword evidence="2" id="KW-0694">RNA-binding</keyword>
<dbReference type="FunFam" id="3.50.80.10:FF:000001">
    <property type="entry name" value="D-aminoacyl-tRNA deacylase"/>
    <property type="match status" value="1"/>
</dbReference>
<dbReference type="AlphaFoldDB" id="A0A7K1KMD0"/>
<keyword evidence="4" id="KW-1185">Reference proteome</keyword>
<comment type="caution">
    <text evidence="3">The sequence shown here is derived from an EMBL/GenBank/DDBJ whole genome shotgun (WGS) entry which is preliminary data.</text>
</comment>
<dbReference type="InterPro" id="IPR023509">
    <property type="entry name" value="DTD-like_sf"/>
</dbReference>
<comment type="subcellular location">
    <subcellularLocation>
        <location evidence="2">Cytoplasm</location>
    </subcellularLocation>
</comment>
<protein>
    <recommendedName>
        <fullName evidence="2">D-aminoacyl-tRNA deacylase</fullName>
        <shortName evidence="2">DTD</shortName>
        <ecNumber evidence="2">3.1.1.96</ecNumber>
    </recommendedName>
    <alternativeName>
        <fullName evidence="2">Gly-tRNA(Ala) deacylase</fullName>
        <ecNumber evidence="2">3.1.1.-</ecNumber>
    </alternativeName>
</protein>
<dbReference type="InterPro" id="IPR003732">
    <property type="entry name" value="Daa-tRNA_deacyls_DTD"/>
</dbReference>
<dbReference type="RefSeq" id="WP_367613996.1">
    <property type="nucleotide sequence ID" value="NZ_WODC01000003.1"/>
</dbReference>